<comment type="caution">
    <text evidence="2">The sequence shown here is derived from an EMBL/GenBank/DDBJ whole genome shotgun (WGS) entry which is preliminary data.</text>
</comment>
<accession>A0A266LRC8</accession>
<proteinExistence type="predicted"/>
<evidence type="ECO:0000313" key="2">
    <source>
        <dbReference type="EMBL" id="OZY40573.1"/>
    </source>
</evidence>
<organism evidence="2 3">
    <name type="scientific">Pseudomonas fragi</name>
    <dbReference type="NCBI Taxonomy" id="296"/>
    <lineage>
        <taxon>Bacteria</taxon>
        <taxon>Pseudomonadati</taxon>
        <taxon>Pseudomonadota</taxon>
        <taxon>Gammaproteobacteria</taxon>
        <taxon>Pseudomonadales</taxon>
        <taxon>Pseudomonadaceae</taxon>
        <taxon>Pseudomonas</taxon>
    </lineage>
</organism>
<evidence type="ECO:0000256" key="1">
    <source>
        <dbReference type="SAM" id="MobiDB-lite"/>
    </source>
</evidence>
<feature type="region of interest" description="Disordered" evidence="1">
    <location>
        <begin position="50"/>
        <end position="69"/>
    </location>
</feature>
<protein>
    <submittedName>
        <fullName evidence="2">Uncharacterized protein</fullName>
    </submittedName>
</protein>
<sequence length="69" mass="8298">MSKSRIKREIETIKMANGFARIRILSDDELNVLQNIQKQSFHAEDEMMNFDESNQHKKTQKKFKDFDHK</sequence>
<name>A0A266LRC8_PSEFR</name>
<reference evidence="2 3" key="1">
    <citation type="submission" date="2017-08" db="EMBL/GenBank/DDBJ databases">
        <title>Genomic and metabolic characterisation of spoilage-associated Pseudomonas species.</title>
        <authorList>
            <person name="Stanborough T."/>
            <person name="Fegan N."/>
            <person name="Powell S.M."/>
            <person name="Singh T."/>
            <person name="Tamplin M.L."/>
            <person name="Chandry P.S."/>
        </authorList>
    </citation>
    <scope>NUCLEOTIDE SEQUENCE [LARGE SCALE GENOMIC DNA]</scope>
    <source>
        <strain evidence="2 3">F1820</strain>
    </source>
</reference>
<evidence type="ECO:0000313" key="3">
    <source>
        <dbReference type="Proteomes" id="UP000216113"/>
    </source>
</evidence>
<dbReference type="EMBL" id="NQKL01000014">
    <property type="protein sequence ID" value="OZY40573.1"/>
    <property type="molecule type" value="Genomic_DNA"/>
</dbReference>
<dbReference type="AlphaFoldDB" id="A0A266LRC8"/>
<dbReference type="Proteomes" id="UP000216113">
    <property type="component" value="Unassembled WGS sequence"/>
</dbReference>
<dbReference type="RefSeq" id="WP_095030205.1">
    <property type="nucleotide sequence ID" value="NZ_NQKL01000014.1"/>
</dbReference>
<gene>
    <name evidence="2" type="ORF">CJF43_17200</name>
</gene>